<gene>
    <name evidence="10" type="ORF">B0A50_02717</name>
</gene>
<dbReference type="PANTHER" id="PTHR24269">
    <property type="entry name" value="KREMEN PROTEIN"/>
    <property type="match status" value="1"/>
</dbReference>
<dbReference type="Proteomes" id="UP000308549">
    <property type="component" value="Unassembled WGS sequence"/>
</dbReference>
<dbReference type="PROSITE" id="PS51212">
    <property type="entry name" value="WSC"/>
    <property type="match status" value="1"/>
</dbReference>
<keyword evidence="6" id="KW-0325">Glycoprotein</keyword>
<accession>A0A4V5N557</accession>
<evidence type="ECO:0000256" key="3">
    <source>
        <dbReference type="ARBA" id="ARBA00022729"/>
    </source>
</evidence>
<evidence type="ECO:0000256" key="1">
    <source>
        <dbReference type="ARBA" id="ARBA00004167"/>
    </source>
</evidence>
<keyword evidence="3 8" id="KW-0732">Signal</keyword>
<dbReference type="EMBL" id="NAJL01000011">
    <property type="protein sequence ID" value="TKA30489.1"/>
    <property type="molecule type" value="Genomic_DNA"/>
</dbReference>
<keyword evidence="11" id="KW-1185">Reference proteome</keyword>
<proteinExistence type="predicted"/>
<evidence type="ECO:0000256" key="2">
    <source>
        <dbReference type="ARBA" id="ARBA00022692"/>
    </source>
</evidence>
<feature type="transmembrane region" description="Helical" evidence="7">
    <location>
        <begin position="166"/>
        <end position="182"/>
    </location>
</feature>
<sequence>MSTRSALSLLLLAALYASLVLAQQDTSIVYPTTAAATATPLPSAHGYTYAGCYNETTRIKNAGGVRALPDMSSANNTMTVSSCLDFCAQGNNGTTMNYAGIEYGRECYCGQYLSALSEEIDAPAHCVYACNGNASEVCGGQLAITLYNLTDASKTGTAWSVVSGQPAWYGFAAFVMLVFAAIL</sequence>
<dbReference type="GO" id="GO:0005886">
    <property type="term" value="C:plasma membrane"/>
    <property type="evidence" value="ECO:0007669"/>
    <property type="project" value="TreeGrafter"/>
</dbReference>
<evidence type="ECO:0000256" key="6">
    <source>
        <dbReference type="ARBA" id="ARBA00023180"/>
    </source>
</evidence>
<evidence type="ECO:0000313" key="10">
    <source>
        <dbReference type="EMBL" id="TKA30489.1"/>
    </source>
</evidence>
<dbReference type="OrthoDB" id="5985073at2759"/>
<keyword evidence="2 7" id="KW-0812">Transmembrane</keyword>
<keyword evidence="5 7" id="KW-0472">Membrane</keyword>
<name>A0A4V5N557_9PEZI</name>
<evidence type="ECO:0000256" key="7">
    <source>
        <dbReference type="SAM" id="Phobius"/>
    </source>
</evidence>
<dbReference type="AlphaFoldDB" id="A0A4V5N557"/>
<dbReference type="InterPro" id="IPR051836">
    <property type="entry name" value="Kremen_rcpt"/>
</dbReference>
<protein>
    <recommendedName>
        <fullName evidence="9">WSC domain-containing protein</fullName>
    </recommendedName>
</protein>
<feature type="domain" description="WSC" evidence="9">
    <location>
        <begin position="46"/>
        <end position="150"/>
    </location>
</feature>
<dbReference type="PANTHER" id="PTHR24269:SF16">
    <property type="entry name" value="PROTEIN SLG1"/>
    <property type="match status" value="1"/>
</dbReference>
<organism evidence="10 11">
    <name type="scientific">Salinomyces thailandicus</name>
    <dbReference type="NCBI Taxonomy" id="706561"/>
    <lineage>
        <taxon>Eukaryota</taxon>
        <taxon>Fungi</taxon>
        <taxon>Dikarya</taxon>
        <taxon>Ascomycota</taxon>
        <taxon>Pezizomycotina</taxon>
        <taxon>Dothideomycetes</taxon>
        <taxon>Dothideomycetidae</taxon>
        <taxon>Mycosphaerellales</taxon>
        <taxon>Teratosphaeriaceae</taxon>
        <taxon>Salinomyces</taxon>
    </lineage>
</organism>
<reference evidence="10 11" key="1">
    <citation type="submission" date="2017-03" db="EMBL/GenBank/DDBJ databases">
        <title>Genomes of endolithic fungi from Antarctica.</title>
        <authorList>
            <person name="Coleine C."/>
            <person name="Masonjones S."/>
            <person name="Stajich J.E."/>
        </authorList>
    </citation>
    <scope>NUCLEOTIDE SEQUENCE [LARGE SCALE GENOMIC DNA]</scope>
    <source>
        <strain evidence="10 11">CCFEE 6315</strain>
    </source>
</reference>
<comment type="caution">
    <text evidence="10">The sequence shown here is derived from an EMBL/GenBank/DDBJ whole genome shotgun (WGS) entry which is preliminary data.</text>
</comment>
<dbReference type="Pfam" id="PF01822">
    <property type="entry name" value="WSC"/>
    <property type="match status" value="1"/>
</dbReference>
<keyword evidence="4 7" id="KW-1133">Transmembrane helix</keyword>
<dbReference type="InterPro" id="IPR002889">
    <property type="entry name" value="WSC_carb-bd"/>
</dbReference>
<feature type="chain" id="PRO_5020828867" description="WSC domain-containing protein" evidence="8">
    <location>
        <begin position="23"/>
        <end position="183"/>
    </location>
</feature>
<evidence type="ECO:0000259" key="9">
    <source>
        <dbReference type="PROSITE" id="PS51212"/>
    </source>
</evidence>
<evidence type="ECO:0000313" key="11">
    <source>
        <dbReference type="Proteomes" id="UP000308549"/>
    </source>
</evidence>
<evidence type="ECO:0000256" key="4">
    <source>
        <dbReference type="ARBA" id="ARBA00022989"/>
    </source>
</evidence>
<feature type="signal peptide" evidence="8">
    <location>
        <begin position="1"/>
        <end position="22"/>
    </location>
</feature>
<evidence type="ECO:0000256" key="8">
    <source>
        <dbReference type="SAM" id="SignalP"/>
    </source>
</evidence>
<comment type="subcellular location">
    <subcellularLocation>
        <location evidence="1">Membrane</location>
        <topology evidence="1">Single-pass membrane protein</topology>
    </subcellularLocation>
</comment>
<evidence type="ECO:0000256" key="5">
    <source>
        <dbReference type="ARBA" id="ARBA00023136"/>
    </source>
</evidence>
<dbReference type="SMART" id="SM00321">
    <property type="entry name" value="WSC"/>
    <property type="match status" value="1"/>
</dbReference>